<dbReference type="PANTHER" id="PTHR22594:SF34">
    <property type="entry name" value="ASPARAGINE--TRNA LIGASE, MITOCHONDRIAL-RELATED"/>
    <property type="match status" value="1"/>
</dbReference>
<reference evidence="10 11" key="1">
    <citation type="submission" date="2011-07" db="EMBL/GenBank/DDBJ databases">
        <authorList>
            <person name="Coyne R."/>
            <person name="Brami D."/>
            <person name="Johnson J."/>
            <person name="Hostetler J."/>
            <person name="Hannick L."/>
            <person name="Clark T."/>
            <person name="Cassidy-Hanley D."/>
            <person name="Inman J."/>
        </authorList>
    </citation>
    <scope>NUCLEOTIDE SEQUENCE [LARGE SCALE GENOMIC DNA]</scope>
    <source>
        <strain evidence="10 11">G5</strain>
    </source>
</reference>
<dbReference type="GeneID" id="14907601"/>
<dbReference type="NCBIfam" id="TIGR00457">
    <property type="entry name" value="asnS"/>
    <property type="match status" value="1"/>
</dbReference>
<name>G0QTJ6_ICHMU</name>
<dbReference type="Gene3D" id="3.30.930.10">
    <property type="entry name" value="Bira Bifunctional Protein, Domain 2"/>
    <property type="match status" value="1"/>
</dbReference>
<dbReference type="HAMAP" id="MF_00534">
    <property type="entry name" value="Asn_tRNA_synth"/>
    <property type="match status" value="1"/>
</dbReference>
<dbReference type="OMA" id="PEMAFYD"/>
<dbReference type="EC" id="6.1.1.22" evidence="2"/>
<dbReference type="CDD" id="cd00776">
    <property type="entry name" value="AsxRS_core"/>
    <property type="match status" value="1"/>
</dbReference>
<evidence type="ECO:0000259" key="9">
    <source>
        <dbReference type="PROSITE" id="PS50862"/>
    </source>
</evidence>
<keyword evidence="7" id="KW-0030">Aminoacyl-tRNA synthetase</keyword>
<dbReference type="NCBIfam" id="NF003037">
    <property type="entry name" value="PRK03932.1"/>
    <property type="match status" value="1"/>
</dbReference>
<dbReference type="PRINTS" id="PR01042">
    <property type="entry name" value="TRNASYNTHASP"/>
</dbReference>
<evidence type="ECO:0000256" key="3">
    <source>
        <dbReference type="ARBA" id="ARBA00022598"/>
    </source>
</evidence>
<keyword evidence="11" id="KW-1185">Reference proteome</keyword>
<evidence type="ECO:0000256" key="7">
    <source>
        <dbReference type="ARBA" id="ARBA00023146"/>
    </source>
</evidence>
<dbReference type="InterPro" id="IPR045864">
    <property type="entry name" value="aa-tRNA-synth_II/BPL/LPL"/>
</dbReference>
<dbReference type="InterPro" id="IPR004522">
    <property type="entry name" value="Asn-tRNA-ligase"/>
</dbReference>
<dbReference type="InterPro" id="IPR002312">
    <property type="entry name" value="Asp/Asn-tRNA-synth_IIb"/>
</dbReference>
<dbReference type="Proteomes" id="UP000008983">
    <property type="component" value="Unassembled WGS sequence"/>
</dbReference>
<dbReference type="STRING" id="857967.G0QTJ6"/>
<dbReference type="AlphaFoldDB" id="G0QTJ6"/>
<feature type="compositionally biased region" description="Polar residues" evidence="8">
    <location>
        <begin position="24"/>
        <end position="34"/>
    </location>
</feature>
<dbReference type="PROSITE" id="PS50862">
    <property type="entry name" value="AA_TRNA_LIGASE_II"/>
    <property type="match status" value="1"/>
</dbReference>
<dbReference type="SUPFAM" id="SSF55681">
    <property type="entry name" value="Class II aaRS and biotin synthetases"/>
    <property type="match status" value="1"/>
</dbReference>
<evidence type="ECO:0000256" key="6">
    <source>
        <dbReference type="ARBA" id="ARBA00022917"/>
    </source>
</evidence>
<evidence type="ECO:0000256" key="2">
    <source>
        <dbReference type="ARBA" id="ARBA00012816"/>
    </source>
</evidence>
<dbReference type="Pfam" id="PF00152">
    <property type="entry name" value="tRNA-synt_2"/>
    <property type="match status" value="1"/>
</dbReference>
<evidence type="ECO:0000256" key="8">
    <source>
        <dbReference type="SAM" id="MobiDB-lite"/>
    </source>
</evidence>
<gene>
    <name evidence="10" type="ORF">IMG5_108960</name>
</gene>
<dbReference type="EMBL" id="GL983859">
    <property type="protein sequence ID" value="EGR31447.1"/>
    <property type="molecule type" value="Genomic_DNA"/>
</dbReference>
<dbReference type="GO" id="GO:0005739">
    <property type="term" value="C:mitochondrion"/>
    <property type="evidence" value="ECO:0007669"/>
    <property type="project" value="TreeGrafter"/>
</dbReference>
<keyword evidence="5" id="KW-0067">ATP-binding</keyword>
<dbReference type="PANTHER" id="PTHR22594">
    <property type="entry name" value="ASPARTYL/LYSYL-TRNA SYNTHETASE"/>
    <property type="match status" value="1"/>
</dbReference>
<organism evidence="10 11">
    <name type="scientific">Ichthyophthirius multifiliis</name>
    <name type="common">White spot disease agent</name>
    <name type="synonym">Ich</name>
    <dbReference type="NCBI Taxonomy" id="5932"/>
    <lineage>
        <taxon>Eukaryota</taxon>
        <taxon>Sar</taxon>
        <taxon>Alveolata</taxon>
        <taxon>Ciliophora</taxon>
        <taxon>Intramacronucleata</taxon>
        <taxon>Oligohymenophorea</taxon>
        <taxon>Hymenostomatida</taxon>
        <taxon>Ophryoglenina</taxon>
        <taxon>Ichthyophthirius</taxon>
    </lineage>
</organism>
<sequence length="574" mass="66208">MQESDEMRNTLLFKYLIKPTTKQLNNIPQANTGNNKEKQQQPLKQKQPEKPFTYDFSNELKQIKEQTAFQRFNQPNQYKVPEQFSYQNKPQYLVGNIERISNILIEPEKYIGKEGTISGWSKTVRSAASDTIVFIELNDGSCVKNLQIVVNKEKVENFAQILKTGIATSYRIHGLFVKSEAKGQVIELQLTEKNHSIQVIGNCDAKVYPIAKKKHTLETLREHAHLRPRSNTIGAVARVRNNLSYATHIYFQSNGFQYIHTPIITASDCEGAGEMFQVTTVLPKPNLEAIKIPKNKKQLIDYTKDFFKKPSFLTVSGQLSVETFCCALSNVYTFGPTFRAEVSHTTRHLAEFWMIEPEIAFADVYDVIECAEGYIKFCLDFVLKNNRMDLEFLQQQYKPDLITYLEDLIKNPFARISYTEAISLLEKAIQEGKIFENKVYWGCDLATEHERFIAEYIFKRPVAVYNYPKEIKSFYMKLNPDGKTVAAFDMLVPQIGELVGGSQREEVLEVLEKRMKECDLIPEDYWWYLDLRKYGTVPHGGFGLGFERLCMLSTGIDNIRDVIPFPRWHGNAEF</sequence>
<dbReference type="GO" id="GO:0004816">
    <property type="term" value="F:asparagine-tRNA ligase activity"/>
    <property type="evidence" value="ECO:0007669"/>
    <property type="project" value="UniProtKB-EC"/>
</dbReference>
<dbReference type="OrthoDB" id="1931232at2759"/>
<keyword evidence="3" id="KW-0436">Ligase</keyword>
<dbReference type="SUPFAM" id="SSF50249">
    <property type="entry name" value="Nucleic acid-binding proteins"/>
    <property type="match status" value="1"/>
</dbReference>
<dbReference type="FunCoup" id="G0QTJ6">
    <property type="interactions" value="202"/>
</dbReference>
<keyword evidence="6" id="KW-0648">Protein biosynthesis</keyword>
<protein>
    <recommendedName>
        <fullName evidence="2">asparagine--tRNA ligase</fullName>
        <ecNumber evidence="2">6.1.1.22</ecNumber>
    </recommendedName>
</protein>
<comment type="similarity">
    <text evidence="1">Belongs to the class-II aminoacyl-tRNA synthetase family.</text>
</comment>
<dbReference type="eggNOG" id="KOG0554">
    <property type="taxonomic scope" value="Eukaryota"/>
</dbReference>
<keyword evidence="4" id="KW-0547">Nucleotide-binding</keyword>
<dbReference type="Gene3D" id="2.40.50.140">
    <property type="entry name" value="Nucleic acid-binding proteins"/>
    <property type="match status" value="1"/>
</dbReference>
<dbReference type="FunFam" id="3.30.930.10:FF:000016">
    <property type="entry name" value="Asparagine--tRNA ligase"/>
    <property type="match status" value="1"/>
</dbReference>
<dbReference type="CDD" id="cd04318">
    <property type="entry name" value="EcAsnRS_like_N"/>
    <property type="match status" value="1"/>
</dbReference>
<evidence type="ECO:0000313" key="11">
    <source>
        <dbReference type="Proteomes" id="UP000008983"/>
    </source>
</evidence>
<dbReference type="GO" id="GO:0005524">
    <property type="term" value="F:ATP binding"/>
    <property type="evidence" value="ECO:0007669"/>
    <property type="project" value="UniProtKB-KW"/>
</dbReference>
<dbReference type="RefSeq" id="XP_004034933.1">
    <property type="nucleotide sequence ID" value="XM_004034885.1"/>
</dbReference>
<dbReference type="InterPro" id="IPR012340">
    <property type="entry name" value="NA-bd_OB-fold"/>
</dbReference>
<evidence type="ECO:0000256" key="1">
    <source>
        <dbReference type="ARBA" id="ARBA00008226"/>
    </source>
</evidence>
<evidence type="ECO:0000256" key="4">
    <source>
        <dbReference type="ARBA" id="ARBA00022741"/>
    </source>
</evidence>
<evidence type="ECO:0000256" key="5">
    <source>
        <dbReference type="ARBA" id="ARBA00022840"/>
    </source>
</evidence>
<dbReference type="InParanoid" id="G0QTJ6"/>
<dbReference type="GO" id="GO:0006421">
    <property type="term" value="P:asparaginyl-tRNA aminoacylation"/>
    <property type="evidence" value="ECO:0007669"/>
    <property type="project" value="InterPro"/>
</dbReference>
<feature type="domain" description="Aminoacyl-transfer RNA synthetases class-II family profile" evidence="9">
    <location>
        <begin position="238"/>
        <end position="564"/>
    </location>
</feature>
<proteinExistence type="inferred from homology"/>
<dbReference type="InterPro" id="IPR004364">
    <property type="entry name" value="Aa-tRNA-synt_II"/>
</dbReference>
<dbReference type="InterPro" id="IPR006195">
    <property type="entry name" value="aa-tRNA-synth_II"/>
</dbReference>
<evidence type="ECO:0000313" key="10">
    <source>
        <dbReference type="EMBL" id="EGR31447.1"/>
    </source>
</evidence>
<feature type="region of interest" description="Disordered" evidence="8">
    <location>
        <begin position="24"/>
        <end position="50"/>
    </location>
</feature>
<accession>G0QTJ6</accession>